<evidence type="ECO:0000256" key="1">
    <source>
        <dbReference type="SAM" id="Phobius"/>
    </source>
</evidence>
<feature type="transmembrane region" description="Helical" evidence="1">
    <location>
        <begin position="313"/>
        <end position="336"/>
    </location>
</feature>
<sequence>MEGRNDLPEQVAHHIISFLTSTADLTSFGTVSRTPPSLISILESCPTFGLFKWISSHCRCIKELRLEHVGLADITIESSSLKSFSIVAGGDKLKISGEKLEDMHIRWRTNSSGQSLNIVAPSLTYLEWIGNTINHQLGKLLHLEKGEICLVADHNSFGKVFEVFRSGPMPLNDVSYLCITIGSFKDHLAPELANLFRRMPNLSTLRMKCNPLPESHGSGFGMEFWKMQNLAFISQLNEVTIELYELSQLKKIYLCYNTFSFCFSSATALMVLTTPSLQGERRSEEKFASATDHMAPSTPSLQGERGSEEKLSLIWCQCLILLLLVPVLLLLLPVLLSLVEDSVVVASTVFLPLPVCF</sequence>
<gene>
    <name evidence="3" type="primary">LOC110759710</name>
</gene>
<keyword evidence="1" id="KW-0472">Membrane</keyword>
<organism evidence="2 3">
    <name type="scientific">Prunus avium</name>
    <name type="common">Cherry</name>
    <name type="synonym">Cerasus avium</name>
    <dbReference type="NCBI Taxonomy" id="42229"/>
    <lineage>
        <taxon>Eukaryota</taxon>
        <taxon>Viridiplantae</taxon>
        <taxon>Streptophyta</taxon>
        <taxon>Embryophyta</taxon>
        <taxon>Tracheophyta</taxon>
        <taxon>Spermatophyta</taxon>
        <taxon>Magnoliopsida</taxon>
        <taxon>eudicotyledons</taxon>
        <taxon>Gunneridae</taxon>
        <taxon>Pentapetalae</taxon>
        <taxon>rosids</taxon>
        <taxon>fabids</taxon>
        <taxon>Rosales</taxon>
        <taxon>Rosaceae</taxon>
        <taxon>Amygdaloideae</taxon>
        <taxon>Amygdaleae</taxon>
        <taxon>Prunus</taxon>
    </lineage>
</organism>
<accession>A0A6P5SN19</accession>
<dbReference type="Proteomes" id="UP000515124">
    <property type="component" value="Unplaced"/>
</dbReference>
<dbReference type="Gene3D" id="3.80.10.10">
    <property type="entry name" value="Ribonuclease Inhibitor"/>
    <property type="match status" value="1"/>
</dbReference>
<name>A0A6P5SN19_PRUAV</name>
<evidence type="ECO:0000313" key="2">
    <source>
        <dbReference type="Proteomes" id="UP000515124"/>
    </source>
</evidence>
<keyword evidence="1" id="KW-1133">Transmembrane helix</keyword>
<keyword evidence="1" id="KW-0812">Transmembrane</keyword>
<reference evidence="3" key="1">
    <citation type="submission" date="2025-08" db="UniProtKB">
        <authorList>
            <consortium name="RefSeq"/>
        </authorList>
    </citation>
    <scope>IDENTIFICATION</scope>
</reference>
<proteinExistence type="predicted"/>
<dbReference type="KEGG" id="pavi:110759710"/>
<dbReference type="RefSeq" id="XP_021817504.1">
    <property type="nucleotide sequence ID" value="XM_021961812.1"/>
</dbReference>
<dbReference type="GeneID" id="110759710"/>
<dbReference type="SUPFAM" id="SSF52047">
    <property type="entry name" value="RNI-like"/>
    <property type="match status" value="1"/>
</dbReference>
<dbReference type="InterPro" id="IPR032675">
    <property type="entry name" value="LRR_dom_sf"/>
</dbReference>
<dbReference type="AlphaFoldDB" id="A0A6P5SN19"/>
<evidence type="ECO:0000313" key="3">
    <source>
        <dbReference type="RefSeq" id="XP_021817504.1"/>
    </source>
</evidence>
<keyword evidence="2" id="KW-1185">Reference proteome</keyword>
<protein>
    <submittedName>
        <fullName evidence="3">Uncharacterized protein LOC110759710</fullName>
    </submittedName>
</protein>